<dbReference type="EMBL" id="CM056741">
    <property type="protein sequence ID" value="KAJ8686571.1"/>
    <property type="molecule type" value="Genomic_DNA"/>
</dbReference>
<reference evidence="1" key="1">
    <citation type="submission" date="2023-04" db="EMBL/GenBank/DDBJ databases">
        <title>A chromosome-level genome assembly of the parasitoid wasp Eretmocerus hayati.</title>
        <authorList>
            <person name="Zhong Y."/>
            <person name="Liu S."/>
            <person name="Liu Y."/>
        </authorList>
    </citation>
    <scope>NUCLEOTIDE SEQUENCE</scope>
    <source>
        <strain evidence="1">ZJU_SS_LIU_2023</strain>
    </source>
</reference>
<protein>
    <submittedName>
        <fullName evidence="1">Uncharacterized protein</fullName>
    </submittedName>
</protein>
<accession>A0ACC2PSR9</accession>
<organism evidence="1 2">
    <name type="scientific">Eretmocerus hayati</name>
    <dbReference type="NCBI Taxonomy" id="131215"/>
    <lineage>
        <taxon>Eukaryota</taxon>
        <taxon>Metazoa</taxon>
        <taxon>Ecdysozoa</taxon>
        <taxon>Arthropoda</taxon>
        <taxon>Hexapoda</taxon>
        <taxon>Insecta</taxon>
        <taxon>Pterygota</taxon>
        <taxon>Neoptera</taxon>
        <taxon>Endopterygota</taxon>
        <taxon>Hymenoptera</taxon>
        <taxon>Apocrita</taxon>
        <taxon>Proctotrupomorpha</taxon>
        <taxon>Chalcidoidea</taxon>
        <taxon>Aphelinidae</taxon>
        <taxon>Aphelininae</taxon>
        <taxon>Eretmocerus</taxon>
    </lineage>
</organism>
<proteinExistence type="predicted"/>
<evidence type="ECO:0000313" key="2">
    <source>
        <dbReference type="Proteomes" id="UP001239111"/>
    </source>
</evidence>
<sequence>MKSLLSLCLVSCLFVTSLASIVPQINAEDETTSIELTTASAAEDSTEMDLFMHAMGEREPRAEGGNRLLDTIFKFFLDVLQHTFGQIPPLLNSEVVKSLTDMAEGKATPDPIPDEKETTSQETDEGGKLPVDAPPIDTEGPVEVPTPYRRGKPNAAYYAHQNGRQVRLVGRPMPRVYGKSQLRKHCIEYLRKGILKRQDPFKINLVGRMCMNVYRKSKKH</sequence>
<dbReference type="Proteomes" id="UP001239111">
    <property type="component" value="Chromosome 1"/>
</dbReference>
<name>A0ACC2PSR9_9HYME</name>
<evidence type="ECO:0000313" key="1">
    <source>
        <dbReference type="EMBL" id="KAJ8686571.1"/>
    </source>
</evidence>
<gene>
    <name evidence="1" type="ORF">QAD02_022365</name>
</gene>
<comment type="caution">
    <text evidence="1">The sequence shown here is derived from an EMBL/GenBank/DDBJ whole genome shotgun (WGS) entry which is preliminary data.</text>
</comment>
<keyword evidence="2" id="KW-1185">Reference proteome</keyword>